<dbReference type="OrthoDB" id="10504232at2759"/>
<evidence type="ECO:0000313" key="2">
    <source>
        <dbReference type="EMBL" id="PNW69616.1"/>
    </source>
</evidence>
<keyword evidence="1" id="KW-0472">Membrane</keyword>
<sequence length="71" mass="7474">MYGSATGRFSFQLRQICIESLAWLAIVVGLDIMAGSSPVQSITTAMGLIPAFELTRILAKGMSLIVAGLVS</sequence>
<dbReference type="AlphaFoldDB" id="A0A2K3CMV9"/>
<reference evidence="2 3" key="1">
    <citation type="journal article" date="2007" name="Science">
        <title>The Chlamydomonas genome reveals the evolution of key animal and plant functions.</title>
        <authorList>
            <person name="Merchant S.S."/>
            <person name="Prochnik S.E."/>
            <person name="Vallon O."/>
            <person name="Harris E.H."/>
            <person name="Karpowicz S.J."/>
            <person name="Witman G.B."/>
            <person name="Terry A."/>
            <person name="Salamov A."/>
            <person name="Fritz-Laylin L.K."/>
            <person name="Marechal-Drouard L."/>
            <person name="Marshall W.F."/>
            <person name="Qu L.H."/>
            <person name="Nelson D.R."/>
            <person name="Sanderfoot A.A."/>
            <person name="Spalding M.H."/>
            <person name="Kapitonov V.V."/>
            <person name="Ren Q."/>
            <person name="Ferris P."/>
            <person name="Lindquist E."/>
            <person name="Shapiro H."/>
            <person name="Lucas S.M."/>
            <person name="Grimwood J."/>
            <person name="Schmutz J."/>
            <person name="Cardol P."/>
            <person name="Cerutti H."/>
            <person name="Chanfreau G."/>
            <person name="Chen C.L."/>
            <person name="Cognat V."/>
            <person name="Croft M.T."/>
            <person name="Dent R."/>
            <person name="Dutcher S."/>
            <person name="Fernandez E."/>
            <person name="Fukuzawa H."/>
            <person name="Gonzalez-Ballester D."/>
            <person name="Gonzalez-Halphen D."/>
            <person name="Hallmann A."/>
            <person name="Hanikenne M."/>
            <person name="Hippler M."/>
            <person name="Inwood W."/>
            <person name="Jabbari K."/>
            <person name="Kalanon M."/>
            <person name="Kuras R."/>
            <person name="Lefebvre P.A."/>
            <person name="Lemaire S.D."/>
            <person name="Lobanov A.V."/>
            <person name="Lohr M."/>
            <person name="Manuell A."/>
            <person name="Meier I."/>
            <person name="Mets L."/>
            <person name="Mittag M."/>
            <person name="Mittelmeier T."/>
            <person name="Moroney J.V."/>
            <person name="Moseley J."/>
            <person name="Napoli C."/>
            <person name="Nedelcu A.M."/>
            <person name="Niyogi K."/>
            <person name="Novoselov S.V."/>
            <person name="Paulsen I.T."/>
            <person name="Pazour G."/>
            <person name="Purton S."/>
            <person name="Ral J.P."/>
            <person name="Riano-Pachon D.M."/>
            <person name="Riekhof W."/>
            <person name="Rymarquis L."/>
            <person name="Schroda M."/>
            <person name="Stern D."/>
            <person name="Umen J."/>
            <person name="Willows R."/>
            <person name="Wilson N."/>
            <person name="Zimmer S.L."/>
            <person name="Allmer J."/>
            <person name="Balk J."/>
            <person name="Bisova K."/>
            <person name="Chen C.J."/>
            <person name="Elias M."/>
            <person name="Gendler K."/>
            <person name="Hauser C."/>
            <person name="Lamb M.R."/>
            <person name="Ledford H."/>
            <person name="Long J.C."/>
            <person name="Minagawa J."/>
            <person name="Page M.D."/>
            <person name="Pan J."/>
            <person name="Pootakham W."/>
            <person name="Roje S."/>
            <person name="Rose A."/>
            <person name="Stahlberg E."/>
            <person name="Terauchi A.M."/>
            <person name="Yang P."/>
            <person name="Ball S."/>
            <person name="Bowler C."/>
            <person name="Dieckmann C.L."/>
            <person name="Gladyshev V.N."/>
            <person name="Green P."/>
            <person name="Jorgensen R."/>
            <person name="Mayfield S."/>
            <person name="Mueller-Roeber B."/>
            <person name="Rajamani S."/>
            <person name="Sayre R.T."/>
            <person name="Brokstein P."/>
            <person name="Dubchak I."/>
            <person name="Goodstein D."/>
            <person name="Hornick L."/>
            <person name="Huang Y.W."/>
            <person name="Jhaveri J."/>
            <person name="Luo Y."/>
            <person name="Martinez D."/>
            <person name="Ngau W.C."/>
            <person name="Otillar B."/>
            <person name="Poliakov A."/>
            <person name="Porter A."/>
            <person name="Szajkowski L."/>
            <person name="Werner G."/>
            <person name="Zhou K."/>
            <person name="Grigoriev I.V."/>
            <person name="Rokhsar D.S."/>
            <person name="Grossman A.R."/>
        </authorList>
    </citation>
    <scope>NUCLEOTIDE SEQUENCE [LARGE SCALE GENOMIC DNA]</scope>
    <source>
        <strain evidence="3">CC-503</strain>
    </source>
</reference>
<dbReference type="RefSeq" id="XP_001694405.2">
    <property type="nucleotide sequence ID" value="XM_001694353.2"/>
</dbReference>
<keyword evidence="1" id="KW-0812">Transmembrane</keyword>
<dbReference type="Proteomes" id="UP000006906">
    <property type="component" value="Unassembled WGS sequence"/>
</dbReference>
<protein>
    <submittedName>
        <fullName evidence="2">Uncharacterized protein</fullName>
    </submittedName>
</protein>
<dbReference type="KEGG" id="cre:CHLRE_35g759297v5"/>
<evidence type="ECO:0000256" key="1">
    <source>
        <dbReference type="SAM" id="Phobius"/>
    </source>
</evidence>
<keyword evidence="3" id="KW-1185">Reference proteome</keyword>
<dbReference type="EMBL" id="KZ454962">
    <property type="protein sequence ID" value="PNW69616.1"/>
    <property type="molecule type" value="Genomic_DNA"/>
</dbReference>
<proteinExistence type="predicted"/>
<dbReference type="Gramene" id="PNW69616">
    <property type="protein sequence ID" value="PNW69616"/>
    <property type="gene ID" value="CHLRE_35g759297v5"/>
</dbReference>
<gene>
    <name evidence="2" type="ORF">CHLRE_35g759297v5</name>
</gene>
<dbReference type="GeneID" id="5719985"/>
<dbReference type="InParanoid" id="A0A2K3CMV9"/>
<keyword evidence="1" id="KW-1133">Transmembrane helix</keyword>
<evidence type="ECO:0000313" key="3">
    <source>
        <dbReference type="Proteomes" id="UP000006906"/>
    </source>
</evidence>
<organism evidence="2 3">
    <name type="scientific">Chlamydomonas reinhardtii</name>
    <name type="common">Chlamydomonas smithii</name>
    <dbReference type="NCBI Taxonomy" id="3055"/>
    <lineage>
        <taxon>Eukaryota</taxon>
        <taxon>Viridiplantae</taxon>
        <taxon>Chlorophyta</taxon>
        <taxon>core chlorophytes</taxon>
        <taxon>Chlorophyceae</taxon>
        <taxon>CS clade</taxon>
        <taxon>Chlamydomonadales</taxon>
        <taxon>Chlamydomonadaceae</taxon>
        <taxon>Chlamydomonas</taxon>
    </lineage>
</organism>
<accession>A0A2K3CMV9</accession>
<dbReference type="PaxDb" id="3055-EDO96111"/>
<dbReference type="ExpressionAtlas" id="A0A2K3CMV9">
    <property type="expression patterns" value="baseline"/>
</dbReference>
<name>A0A2K3CMV9_CHLRE</name>
<feature type="transmembrane region" description="Helical" evidence="1">
    <location>
        <begin position="21"/>
        <end position="39"/>
    </location>
</feature>